<dbReference type="Gene3D" id="3.40.50.1820">
    <property type="entry name" value="alpha/beta hydrolase"/>
    <property type="match status" value="1"/>
</dbReference>
<dbReference type="PANTHER" id="PTHR43433">
    <property type="entry name" value="HYDROLASE, ALPHA/BETA FOLD FAMILY PROTEIN"/>
    <property type="match status" value="1"/>
</dbReference>
<evidence type="ECO:0000313" key="3">
    <source>
        <dbReference type="Proteomes" id="UP000033647"/>
    </source>
</evidence>
<dbReference type="Proteomes" id="UP000033647">
    <property type="component" value="Unassembled WGS sequence"/>
</dbReference>
<dbReference type="InterPro" id="IPR029058">
    <property type="entry name" value="AB_hydrolase_fold"/>
</dbReference>
<reference evidence="2 3" key="1">
    <citation type="submission" date="2015-03" db="EMBL/GenBank/DDBJ databases">
        <title>RNA-seq based gene annotation and comparative genomics of four Zymoseptoria species reveal species-specific pathogenicity related genes and transposable element activity.</title>
        <authorList>
            <person name="Grandaubert J."/>
            <person name="Bhattacharyya A."/>
            <person name="Stukenbrock E.H."/>
        </authorList>
    </citation>
    <scope>NUCLEOTIDE SEQUENCE [LARGE SCALE GENOMIC DNA]</scope>
    <source>
        <strain evidence="2 3">Zb18110</strain>
    </source>
</reference>
<organism evidence="2 3">
    <name type="scientific">Zymoseptoria brevis</name>
    <dbReference type="NCBI Taxonomy" id="1047168"/>
    <lineage>
        <taxon>Eukaryota</taxon>
        <taxon>Fungi</taxon>
        <taxon>Dikarya</taxon>
        <taxon>Ascomycota</taxon>
        <taxon>Pezizomycotina</taxon>
        <taxon>Dothideomycetes</taxon>
        <taxon>Dothideomycetidae</taxon>
        <taxon>Mycosphaerellales</taxon>
        <taxon>Mycosphaerellaceae</taxon>
        <taxon>Zymoseptoria</taxon>
    </lineage>
</organism>
<gene>
    <name evidence="2" type="ORF">TI39_contig342g00033</name>
</gene>
<dbReference type="OrthoDB" id="294702at2759"/>
<dbReference type="GO" id="GO:0016787">
    <property type="term" value="F:hydrolase activity"/>
    <property type="evidence" value="ECO:0007669"/>
    <property type="project" value="UniProtKB-KW"/>
</dbReference>
<dbReference type="STRING" id="1047168.A0A0F4GS90"/>
<dbReference type="AlphaFoldDB" id="A0A0F4GS90"/>
<keyword evidence="3" id="KW-1185">Reference proteome</keyword>
<dbReference type="Pfam" id="PF12697">
    <property type="entry name" value="Abhydrolase_6"/>
    <property type="match status" value="1"/>
</dbReference>
<name>A0A0F4GS90_9PEZI</name>
<dbReference type="PANTHER" id="PTHR43433:SF10">
    <property type="entry name" value="AB HYDROLASE-1 DOMAIN-CONTAINING PROTEIN"/>
    <property type="match status" value="1"/>
</dbReference>
<evidence type="ECO:0000259" key="1">
    <source>
        <dbReference type="Pfam" id="PF12697"/>
    </source>
</evidence>
<dbReference type="EMBL" id="LAFY01000334">
    <property type="protein sequence ID" value="KJY00094.1"/>
    <property type="molecule type" value="Genomic_DNA"/>
</dbReference>
<accession>A0A0F4GS90</accession>
<dbReference type="InterPro" id="IPR050471">
    <property type="entry name" value="AB_hydrolase"/>
</dbReference>
<dbReference type="SUPFAM" id="SSF53474">
    <property type="entry name" value="alpha/beta-Hydrolases"/>
    <property type="match status" value="1"/>
</dbReference>
<protein>
    <submittedName>
        <fullName evidence="2">Alpha/beta hydrolase family protein</fullName>
    </submittedName>
</protein>
<comment type="caution">
    <text evidence="2">The sequence shown here is derived from an EMBL/GenBank/DDBJ whole genome shotgun (WGS) entry which is preliminary data.</text>
</comment>
<sequence length="359" mass="39683">MSSATEDAVRLLAPRNLHQCLWLPKSPSHARLRITFATTSTFDDKSLPCILFVGPMFGSRYNALLFNKLAKDVGVRVICVDRPGIGGSTPVPLRERLSVWLEIVPALLQALDVKHVSLVSHSAGTLYLLNTLDAYREILHSKAPYVALLAPWVHMQYSGSGLWTAASKLPQGAFSYWSGLSGFINQNVQSLGALSSAFTPKKSSTGEAETSSPSGHYGVSKKVEAEVDRLMADYLFNCESMKGGNEEALLLLKKDASVSWGACEDHVAYVKTLNERETERQKQDEGYAKLKVRLFFAESDIMIGKQGRKYFEEVWKSGCAPDAIELESTEMSRTNHDSVLVDFEKGALRRIFEEIKGLA</sequence>
<keyword evidence="2" id="KW-0378">Hydrolase</keyword>
<dbReference type="InterPro" id="IPR000073">
    <property type="entry name" value="AB_hydrolase_1"/>
</dbReference>
<evidence type="ECO:0000313" key="2">
    <source>
        <dbReference type="EMBL" id="KJY00094.1"/>
    </source>
</evidence>
<proteinExistence type="predicted"/>
<feature type="domain" description="AB hydrolase-1" evidence="1">
    <location>
        <begin position="61"/>
        <end position="158"/>
    </location>
</feature>